<dbReference type="GO" id="GO:0008810">
    <property type="term" value="F:cellulase activity"/>
    <property type="evidence" value="ECO:0007669"/>
    <property type="project" value="UniProtKB-EC"/>
</dbReference>
<dbReference type="InterPro" id="IPR008928">
    <property type="entry name" value="6-hairpin_glycosidase_sf"/>
</dbReference>
<keyword evidence="8" id="KW-0624">Polysaccharide degradation</keyword>
<keyword evidence="6" id="KW-0119">Carbohydrate metabolism</keyword>
<keyword evidence="4" id="KW-0378">Hydrolase</keyword>
<gene>
    <name evidence="10" type="ORF">WJX84_001198</name>
</gene>
<evidence type="ECO:0000256" key="7">
    <source>
        <dbReference type="ARBA" id="ARBA00023295"/>
    </source>
</evidence>
<evidence type="ECO:0000256" key="5">
    <source>
        <dbReference type="ARBA" id="ARBA00023001"/>
    </source>
</evidence>
<dbReference type="SUPFAM" id="SSF48208">
    <property type="entry name" value="Six-hairpin glycosidases"/>
    <property type="match status" value="1"/>
</dbReference>
<dbReference type="PANTHER" id="PTHR22298">
    <property type="entry name" value="ENDO-1,4-BETA-GLUCANASE"/>
    <property type="match status" value="1"/>
</dbReference>
<feature type="domain" description="Glycoside hydrolase family 9" evidence="9">
    <location>
        <begin position="89"/>
        <end position="191"/>
    </location>
</feature>
<keyword evidence="11" id="KW-1185">Reference proteome</keyword>
<feature type="non-terminal residue" evidence="10">
    <location>
        <position position="197"/>
    </location>
</feature>
<dbReference type="InterPro" id="IPR001701">
    <property type="entry name" value="Glyco_hydro_9"/>
</dbReference>
<sequence>MIAVVHLPARNLLDMLGLAASLSLQRSIIMANQSNDQSLNAWRAGDSEGALRKLLSAATGFLGGGSGRAERHLSSGPAQINCASGYQWKDYLDKSYYFYEAQRSGPLPADNRVKWRKDSCLNDTGPLGQSLVGGHFDSGDHLKVLFPYGTTTAILAWGVLEFQDGYKTAGQLDSAMSTLMWASEFLMEAHFFKAKVQ</sequence>
<dbReference type="EMBL" id="JALJOV010000979">
    <property type="protein sequence ID" value="KAK9857208.1"/>
    <property type="molecule type" value="Genomic_DNA"/>
</dbReference>
<accession>A0AAW1SS66</accession>
<evidence type="ECO:0000259" key="9">
    <source>
        <dbReference type="Pfam" id="PF00759"/>
    </source>
</evidence>
<dbReference type="Proteomes" id="UP001485043">
    <property type="component" value="Unassembled WGS sequence"/>
</dbReference>
<evidence type="ECO:0000256" key="2">
    <source>
        <dbReference type="ARBA" id="ARBA00007072"/>
    </source>
</evidence>
<evidence type="ECO:0000313" key="10">
    <source>
        <dbReference type="EMBL" id="KAK9857208.1"/>
    </source>
</evidence>
<evidence type="ECO:0000256" key="6">
    <source>
        <dbReference type="ARBA" id="ARBA00023277"/>
    </source>
</evidence>
<comment type="caution">
    <text evidence="10">The sequence shown here is derived from an EMBL/GenBank/DDBJ whole genome shotgun (WGS) entry which is preliminary data.</text>
</comment>
<evidence type="ECO:0000256" key="4">
    <source>
        <dbReference type="ARBA" id="ARBA00022801"/>
    </source>
</evidence>
<comment type="catalytic activity">
    <reaction evidence="1">
        <text>Endohydrolysis of (1-&gt;4)-beta-D-glucosidic linkages in cellulose, lichenin and cereal beta-D-glucans.</text>
        <dbReference type="EC" id="3.2.1.4"/>
    </reaction>
</comment>
<dbReference type="InterPro" id="IPR012341">
    <property type="entry name" value="6hp_glycosidase-like_sf"/>
</dbReference>
<evidence type="ECO:0000256" key="3">
    <source>
        <dbReference type="ARBA" id="ARBA00012601"/>
    </source>
</evidence>
<organism evidence="10 11">
    <name type="scientific">Apatococcus fuscideae</name>
    <dbReference type="NCBI Taxonomy" id="2026836"/>
    <lineage>
        <taxon>Eukaryota</taxon>
        <taxon>Viridiplantae</taxon>
        <taxon>Chlorophyta</taxon>
        <taxon>core chlorophytes</taxon>
        <taxon>Trebouxiophyceae</taxon>
        <taxon>Chlorellales</taxon>
        <taxon>Chlorellaceae</taxon>
        <taxon>Apatococcus</taxon>
    </lineage>
</organism>
<dbReference type="EC" id="3.2.1.4" evidence="3"/>
<evidence type="ECO:0000256" key="8">
    <source>
        <dbReference type="ARBA" id="ARBA00023326"/>
    </source>
</evidence>
<protein>
    <recommendedName>
        <fullName evidence="3">cellulase</fullName>
        <ecNumber evidence="3">3.2.1.4</ecNumber>
    </recommendedName>
</protein>
<dbReference type="AlphaFoldDB" id="A0AAW1SS66"/>
<name>A0AAW1SS66_9CHLO</name>
<comment type="similarity">
    <text evidence="2">Belongs to the glycosyl hydrolase 9 (cellulase E) family.</text>
</comment>
<keyword evidence="7" id="KW-0326">Glycosidase</keyword>
<dbReference type="Pfam" id="PF00759">
    <property type="entry name" value="Glyco_hydro_9"/>
    <property type="match status" value="1"/>
</dbReference>
<proteinExistence type="inferred from homology"/>
<reference evidence="10 11" key="1">
    <citation type="journal article" date="2024" name="Nat. Commun.">
        <title>Phylogenomics reveals the evolutionary origins of lichenization in chlorophyte algae.</title>
        <authorList>
            <person name="Puginier C."/>
            <person name="Libourel C."/>
            <person name="Otte J."/>
            <person name="Skaloud P."/>
            <person name="Haon M."/>
            <person name="Grisel S."/>
            <person name="Petersen M."/>
            <person name="Berrin J.G."/>
            <person name="Delaux P.M."/>
            <person name="Dal Grande F."/>
            <person name="Keller J."/>
        </authorList>
    </citation>
    <scope>NUCLEOTIDE SEQUENCE [LARGE SCALE GENOMIC DNA]</scope>
    <source>
        <strain evidence="10 11">SAG 2523</strain>
    </source>
</reference>
<evidence type="ECO:0000256" key="1">
    <source>
        <dbReference type="ARBA" id="ARBA00000966"/>
    </source>
</evidence>
<dbReference type="Gene3D" id="1.50.10.10">
    <property type="match status" value="1"/>
</dbReference>
<evidence type="ECO:0000313" key="11">
    <source>
        <dbReference type="Proteomes" id="UP001485043"/>
    </source>
</evidence>
<keyword evidence="5" id="KW-0136">Cellulose degradation</keyword>
<dbReference type="GO" id="GO:0030245">
    <property type="term" value="P:cellulose catabolic process"/>
    <property type="evidence" value="ECO:0007669"/>
    <property type="project" value="UniProtKB-KW"/>
</dbReference>